<dbReference type="Pfam" id="PF00204">
    <property type="entry name" value="DNA_gyraseB"/>
    <property type="match status" value="1"/>
</dbReference>
<dbReference type="CDD" id="cd16928">
    <property type="entry name" value="HATPase_GyrB-like"/>
    <property type="match status" value="1"/>
</dbReference>
<dbReference type="PRINTS" id="PR01098">
    <property type="entry name" value="TOPISMRASE4B"/>
</dbReference>
<proteinExistence type="inferred from homology"/>
<dbReference type="EC" id="5.6.2.2" evidence="11"/>
<dbReference type="GO" id="GO:0003918">
    <property type="term" value="F:DNA topoisomerase type II (double strand cut, ATP-hydrolyzing) activity"/>
    <property type="evidence" value="ECO:0007669"/>
    <property type="project" value="UniProtKB-UniRule"/>
</dbReference>
<comment type="subunit">
    <text evidence="11">Heterotetramer composed of ParC and ParE.</text>
</comment>
<dbReference type="Gene3D" id="3.30.565.10">
    <property type="entry name" value="Histidine kinase-like ATPase, C-terminal domain"/>
    <property type="match status" value="1"/>
</dbReference>
<feature type="binding site" evidence="11">
    <location>
        <position position="82"/>
    </location>
    <ligand>
        <name>ATP</name>
        <dbReference type="ChEBI" id="CHEBI:30616"/>
    </ligand>
</feature>
<dbReference type="InterPro" id="IPR002288">
    <property type="entry name" value="DNA_gyrase_B_C"/>
</dbReference>
<keyword evidence="6 11" id="KW-0067">ATP-binding</keyword>
<feature type="binding site" evidence="11">
    <location>
        <position position="353"/>
    </location>
    <ligand>
        <name>ATP</name>
        <dbReference type="ChEBI" id="CHEBI:30616"/>
    </ligand>
</feature>
<dbReference type="InterPro" id="IPR006171">
    <property type="entry name" value="TOPRIM_dom"/>
</dbReference>
<keyword evidence="8 11" id="KW-0799">Topoisomerase</keyword>
<keyword evidence="14" id="KW-1185">Reference proteome</keyword>
<dbReference type="SUPFAM" id="SSF55874">
    <property type="entry name" value="ATPase domain of HSP90 chaperone/DNA topoisomerase II/histidine kinase"/>
    <property type="match status" value="1"/>
</dbReference>
<dbReference type="RefSeq" id="WP_130990668.1">
    <property type="nucleotide sequence ID" value="NZ_SISK01000004.1"/>
</dbReference>
<feature type="domain" description="Toprim" evidence="12">
    <location>
        <begin position="433"/>
        <end position="547"/>
    </location>
</feature>
<dbReference type="EMBL" id="SISK01000004">
    <property type="protein sequence ID" value="TBN41188.1"/>
    <property type="molecule type" value="Genomic_DNA"/>
</dbReference>
<dbReference type="PANTHER" id="PTHR45866">
    <property type="entry name" value="DNA GYRASE/TOPOISOMERASE SUBUNIT B"/>
    <property type="match status" value="1"/>
</dbReference>
<comment type="cofactor">
    <cofactor evidence="2">
        <name>Mg(2+)</name>
        <dbReference type="ChEBI" id="CHEBI:18420"/>
    </cofactor>
</comment>
<dbReference type="InterPro" id="IPR013759">
    <property type="entry name" value="Topo_IIA_B_C"/>
</dbReference>
<dbReference type="GO" id="GO:0007059">
    <property type="term" value="P:chromosome segregation"/>
    <property type="evidence" value="ECO:0007669"/>
    <property type="project" value="UniProtKB-UniRule"/>
</dbReference>
<dbReference type="HAMAP" id="MF_00938">
    <property type="entry name" value="ParE_type1"/>
    <property type="match status" value="1"/>
</dbReference>
<dbReference type="Pfam" id="PF01751">
    <property type="entry name" value="Toprim"/>
    <property type="match status" value="1"/>
</dbReference>
<dbReference type="FunFam" id="3.30.565.10:FF:000002">
    <property type="entry name" value="DNA gyrase subunit B"/>
    <property type="match status" value="1"/>
</dbReference>
<name>A0A4Q9G1F8_9RHOB</name>
<dbReference type="GO" id="GO:0046872">
    <property type="term" value="F:metal ion binding"/>
    <property type="evidence" value="ECO:0007669"/>
    <property type="project" value="UniProtKB-KW"/>
</dbReference>
<feature type="binding site" evidence="11">
    <location>
        <position position="55"/>
    </location>
    <ligand>
        <name>ATP</name>
        <dbReference type="ChEBI" id="CHEBI:30616"/>
    </ligand>
</feature>
<evidence type="ECO:0000259" key="12">
    <source>
        <dbReference type="PROSITE" id="PS50880"/>
    </source>
</evidence>
<evidence type="ECO:0000256" key="4">
    <source>
        <dbReference type="ARBA" id="ARBA00022723"/>
    </source>
</evidence>
<feature type="binding site" evidence="11">
    <location>
        <begin position="124"/>
        <end position="130"/>
    </location>
    <ligand>
        <name>ATP</name>
        <dbReference type="ChEBI" id="CHEBI:30616"/>
    </ligand>
</feature>
<keyword evidence="4" id="KW-0479">Metal-binding</keyword>
<dbReference type="GO" id="GO:0005524">
    <property type="term" value="F:ATP binding"/>
    <property type="evidence" value="ECO:0007669"/>
    <property type="project" value="UniProtKB-UniRule"/>
</dbReference>
<dbReference type="CDD" id="cd00822">
    <property type="entry name" value="TopoII_Trans_DNA_gyrase"/>
    <property type="match status" value="1"/>
</dbReference>
<keyword evidence="10 11" id="KW-0413">Isomerase</keyword>
<dbReference type="PANTHER" id="PTHR45866:SF1">
    <property type="entry name" value="DNA GYRASE SUBUNIT B, MITOCHONDRIAL"/>
    <property type="match status" value="1"/>
</dbReference>
<evidence type="ECO:0000256" key="9">
    <source>
        <dbReference type="ARBA" id="ARBA00023125"/>
    </source>
</evidence>
<evidence type="ECO:0000256" key="2">
    <source>
        <dbReference type="ARBA" id="ARBA00001946"/>
    </source>
</evidence>
<dbReference type="GO" id="GO:0003677">
    <property type="term" value="F:DNA binding"/>
    <property type="evidence" value="ECO:0007669"/>
    <property type="project" value="UniProtKB-UniRule"/>
</dbReference>
<evidence type="ECO:0000256" key="1">
    <source>
        <dbReference type="ARBA" id="ARBA00000185"/>
    </source>
</evidence>
<keyword evidence="9 11" id="KW-0238">DNA-binding</keyword>
<feature type="site" description="Interaction with DNA" evidence="11">
    <location>
        <position position="636"/>
    </location>
</feature>
<evidence type="ECO:0000256" key="5">
    <source>
        <dbReference type="ARBA" id="ARBA00022741"/>
    </source>
</evidence>
<sequence>MADDLLSAAEATDSYSAASIEVLEGLEPVRKRPGMYIGGTDDRALHHLVAEILDNSMDEAVAGHATRIEVELLADHSVVVRDNGRGIPVDPHPKFPGKSALEVILCTLHAGGKFSGDTYQTSGGLHGVGASVVNALSDSMVVQVARNRELFEQRFSRGVPQGPVARIGAAPNRRGTTVTFHADEQIFGHHRFKPARLLRMVKSKAYLFSGVEIRWKSEIDDGETPCEATFHFPGGLADYLAETLKGASTYADRPFAGSVDFKRFKAPGKVDWAINWTPARDGFIQSYCNTVPTPEGGTHEAGFWSAILKGVRAYGERVNNKKAAQITREDLLTGGCALVSCFIREPEFVGQTKDRLATTEAARLVENAVRDHFDTWLAGDTKSAGAILDFLILRADERMRRRQEKETARKTATRKLRLPGKLVDCSATGRDGTELFIVEGDSAGGSAKMARDRTTQALLPLRGKILNVLGAASGKMGANQEINDLCQALGVGMGTRFNVDDLRYDKIIIMTDADVDGAHIASLLMTFFFTQMRPMIDKGHLYLACPPLYRLTQGAHRIYVADDAEKERMLAKGLGGKGRIDVQRFKGLGEMDAKDLKDTTMNPATRKLIRVSIDDDEGGETGDLVERLMGKKPELRFEYIQENARFAEELDV</sequence>
<organism evidence="13 14">
    <name type="scientific">Paracoccus subflavus</name>
    <dbReference type="NCBI Taxonomy" id="2528244"/>
    <lineage>
        <taxon>Bacteria</taxon>
        <taxon>Pseudomonadati</taxon>
        <taxon>Pseudomonadota</taxon>
        <taxon>Alphaproteobacteria</taxon>
        <taxon>Rhodobacterales</taxon>
        <taxon>Paracoccaceae</taxon>
        <taxon>Paracoccus</taxon>
    </lineage>
</organism>
<dbReference type="Pfam" id="PF02518">
    <property type="entry name" value="HATPase_c"/>
    <property type="match status" value="1"/>
</dbReference>
<comment type="similarity">
    <text evidence="3">Belongs to the type II topoisomerase GyrB family.</text>
</comment>
<evidence type="ECO:0000256" key="3">
    <source>
        <dbReference type="ARBA" id="ARBA00010708"/>
    </source>
</evidence>
<feature type="site" description="Interaction with DNA" evidence="11">
    <location>
        <position position="519"/>
    </location>
</feature>
<dbReference type="InterPro" id="IPR018522">
    <property type="entry name" value="TopoIIA_CS"/>
</dbReference>
<dbReference type="PRINTS" id="PR00418">
    <property type="entry name" value="TPI2FAMILY"/>
</dbReference>
<dbReference type="InterPro" id="IPR013760">
    <property type="entry name" value="Topo_IIA-like_dom_sf"/>
</dbReference>
<accession>A0A4Q9G1F8</accession>
<comment type="caution">
    <text evidence="13">The sequence shown here is derived from an EMBL/GenBank/DDBJ whole genome shotgun (WGS) entry which is preliminary data.</text>
</comment>
<dbReference type="SUPFAM" id="SSF56719">
    <property type="entry name" value="Type II DNA topoisomerase"/>
    <property type="match status" value="1"/>
</dbReference>
<evidence type="ECO:0000256" key="6">
    <source>
        <dbReference type="ARBA" id="ARBA00022840"/>
    </source>
</evidence>
<keyword evidence="5 11" id="KW-0547">Nucleotide-binding</keyword>
<dbReference type="InterPro" id="IPR003594">
    <property type="entry name" value="HATPase_dom"/>
</dbReference>
<keyword evidence="7" id="KW-0460">Magnesium</keyword>
<evidence type="ECO:0000256" key="7">
    <source>
        <dbReference type="ARBA" id="ARBA00022842"/>
    </source>
</evidence>
<dbReference type="PROSITE" id="PS50880">
    <property type="entry name" value="TOPRIM"/>
    <property type="match status" value="1"/>
</dbReference>
<dbReference type="SMART" id="SM00433">
    <property type="entry name" value="TOP2c"/>
    <property type="match status" value="1"/>
</dbReference>
<dbReference type="InterPro" id="IPR020568">
    <property type="entry name" value="Ribosomal_Su5_D2-typ_SF"/>
</dbReference>
<dbReference type="InterPro" id="IPR005737">
    <property type="entry name" value="TopoIV_B_Gneg"/>
</dbReference>
<dbReference type="InterPro" id="IPR013506">
    <property type="entry name" value="Topo_IIA_bsu_dom2"/>
</dbReference>
<dbReference type="Gene3D" id="3.30.230.10">
    <property type="match status" value="1"/>
</dbReference>
<dbReference type="Proteomes" id="UP000293520">
    <property type="component" value="Unassembled WGS sequence"/>
</dbReference>
<comment type="similarity">
    <text evidence="11">Belongs to the type II topoisomerase family. ParE type 1 subfamily.</text>
</comment>
<dbReference type="InterPro" id="IPR014721">
    <property type="entry name" value="Ribsml_uS5_D2-typ_fold_subgr"/>
</dbReference>
<dbReference type="OrthoDB" id="9802808at2"/>
<dbReference type="InterPro" id="IPR036890">
    <property type="entry name" value="HATPase_C_sf"/>
</dbReference>
<feature type="binding site" evidence="11">
    <location>
        <position position="15"/>
    </location>
    <ligand>
        <name>ATP</name>
        <dbReference type="ChEBI" id="CHEBI:30616"/>
    </ligand>
</feature>
<dbReference type="FunFam" id="3.40.50.670:FF:000001">
    <property type="entry name" value="DNA topoisomerase 2"/>
    <property type="match status" value="1"/>
</dbReference>
<reference evidence="13 14" key="1">
    <citation type="submission" date="2019-02" db="EMBL/GenBank/DDBJ databases">
        <title>Paracoccus subflavus sp. nov., isolated from marine sediment of the Pacific Ocean.</title>
        <authorList>
            <person name="Zhang G."/>
        </authorList>
    </citation>
    <scope>NUCLEOTIDE SEQUENCE [LARGE SCALE GENOMIC DNA]</scope>
    <source>
        <strain evidence="13 14">GY0581</strain>
    </source>
</reference>
<comment type="catalytic activity">
    <reaction evidence="1 11">
        <text>ATP-dependent breakage, passage and rejoining of double-stranded DNA.</text>
        <dbReference type="EC" id="5.6.2.2"/>
    </reaction>
</comment>
<gene>
    <name evidence="11 13" type="primary">parE</name>
    <name evidence="13" type="ORF">EYE42_07380</name>
</gene>
<dbReference type="SMART" id="SM00387">
    <property type="entry name" value="HATPase_c"/>
    <property type="match status" value="1"/>
</dbReference>
<feature type="site" description="Interaction with DNA" evidence="11">
    <location>
        <position position="467"/>
    </location>
</feature>
<evidence type="ECO:0000313" key="14">
    <source>
        <dbReference type="Proteomes" id="UP000293520"/>
    </source>
</evidence>
<dbReference type="NCBIfam" id="TIGR01055">
    <property type="entry name" value="parE_Gneg"/>
    <property type="match status" value="1"/>
</dbReference>
<dbReference type="InterPro" id="IPR001241">
    <property type="entry name" value="Topo_IIA"/>
</dbReference>
<dbReference type="AlphaFoldDB" id="A0A4Q9G1F8"/>
<comment type="function">
    <text evidence="11">Topoisomerase IV is essential for chromosome segregation. It relaxes supercoiled DNA. Performs the decatenation events required during the replication of a circular DNA molecule.</text>
</comment>
<protein>
    <recommendedName>
        <fullName evidence="11">DNA topoisomerase 4 subunit B</fullName>
        <ecNumber evidence="11">5.6.2.2</ecNumber>
    </recommendedName>
    <alternativeName>
        <fullName evidence="11">Topoisomerase IV subunit B</fullName>
    </alternativeName>
</protein>
<evidence type="ECO:0000256" key="8">
    <source>
        <dbReference type="ARBA" id="ARBA00023029"/>
    </source>
</evidence>
<dbReference type="Gene3D" id="3.40.50.670">
    <property type="match status" value="1"/>
</dbReference>
<dbReference type="Pfam" id="PF00986">
    <property type="entry name" value="DNA_gyraseB_C"/>
    <property type="match status" value="1"/>
</dbReference>
<dbReference type="GO" id="GO:0006265">
    <property type="term" value="P:DNA topological change"/>
    <property type="evidence" value="ECO:0007669"/>
    <property type="project" value="UniProtKB-UniRule"/>
</dbReference>
<evidence type="ECO:0000256" key="10">
    <source>
        <dbReference type="ARBA" id="ARBA00023235"/>
    </source>
</evidence>
<dbReference type="SUPFAM" id="SSF54211">
    <property type="entry name" value="Ribosomal protein S5 domain 2-like"/>
    <property type="match status" value="1"/>
</dbReference>
<evidence type="ECO:0000313" key="13">
    <source>
        <dbReference type="EMBL" id="TBN41188.1"/>
    </source>
</evidence>
<evidence type="ECO:0000256" key="11">
    <source>
        <dbReference type="HAMAP-Rule" id="MF_00938"/>
    </source>
</evidence>
<dbReference type="GO" id="GO:0005694">
    <property type="term" value="C:chromosome"/>
    <property type="evidence" value="ECO:0007669"/>
    <property type="project" value="InterPro"/>
</dbReference>
<dbReference type="PROSITE" id="PS00177">
    <property type="entry name" value="TOPOISOMERASE_II"/>
    <property type="match status" value="1"/>
</dbReference>